<dbReference type="OrthoDB" id="3971060at2759"/>
<protein>
    <submittedName>
        <fullName evidence="1">Uncharacterized protein</fullName>
    </submittedName>
</protein>
<organism evidence="1 2">
    <name type="scientific">Hanseniaspora opuntiae</name>
    <dbReference type="NCBI Taxonomy" id="211096"/>
    <lineage>
        <taxon>Eukaryota</taxon>
        <taxon>Fungi</taxon>
        <taxon>Dikarya</taxon>
        <taxon>Ascomycota</taxon>
        <taxon>Saccharomycotina</taxon>
        <taxon>Saccharomycetes</taxon>
        <taxon>Saccharomycodales</taxon>
        <taxon>Saccharomycodaceae</taxon>
        <taxon>Hanseniaspora</taxon>
    </lineage>
</organism>
<name>A0A1E5RTC4_9ASCO</name>
<evidence type="ECO:0000313" key="1">
    <source>
        <dbReference type="EMBL" id="OEJ90172.1"/>
    </source>
</evidence>
<keyword evidence="2" id="KW-1185">Reference proteome</keyword>
<dbReference type="Proteomes" id="UP000095605">
    <property type="component" value="Unassembled WGS sequence"/>
</dbReference>
<dbReference type="EMBL" id="LPNL01000003">
    <property type="protein sequence ID" value="OEJ90172.1"/>
    <property type="molecule type" value="Genomic_DNA"/>
</dbReference>
<accession>A0A1E5RTC4</accession>
<comment type="caution">
    <text evidence="1">The sequence shown here is derived from an EMBL/GenBank/DDBJ whole genome shotgun (WGS) entry which is preliminary data.</text>
</comment>
<proteinExistence type="predicted"/>
<dbReference type="AlphaFoldDB" id="A0A1E5RTC4"/>
<reference evidence="2" key="1">
    <citation type="journal article" date="2016" name="Genome Announc.">
        <title>Genome sequences of three species of Hanseniaspora isolated from spontaneous wine fermentations.</title>
        <authorList>
            <person name="Sternes P.R."/>
            <person name="Lee D."/>
            <person name="Kutyna D.R."/>
            <person name="Borneman A.R."/>
        </authorList>
    </citation>
    <scope>NUCLEOTIDE SEQUENCE [LARGE SCALE GENOMIC DNA]</scope>
    <source>
        <strain evidence="2">AWRI3578</strain>
    </source>
</reference>
<evidence type="ECO:0000313" key="2">
    <source>
        <dbReference type="Proteomes" id="UP000095605"/>
    </source>
</evidence>
<sequence length="102" mass="11942">MSSQPTSPIKNQTKLQQDRQKLKEFYKNKETTGTNLKSSEEIENVKGIVKDKIDELKKNKENMDVFTTQINTLVQTFDNIDYQLETLNFREKAESLLKDLEN</sequence>
<gene>
    <name evidence="1" type="ORF">AWRI3578_g1171</name>
</gene>